<reference evidence="3 4" key="1">
    <citation type="submission" date="2018-08" db="EMBL/GenBank/DDBJ databases">
        <title>A genome reference for cultivated species of the human gut microbiota.</title>
        <authorList>
            <person name="Zou Y."/>
            <person name="Xue W."/>
            <person name="Luo G."/>
        </authorList>
    </citation>
    <scope>NUCLEOTIDE SEQUENCE [LARGE SCALE GENOMIC DNA]</scope>
    <source>
        <strain evidence="3 4">AF14-26</strain>
    </source>
</reference>
<comment type="caution">
    <text evidence="3">The sequence shown here is derived from an EMBL/GenBank/DDBJ whole genome shotgun (WGS) entry which is preliminary data.</text>
</comment>
<gene>
    <name evidence="3" type="ORF">DWW08_10825</name>
</gene>
<dbReference type="InterPro" id="IPR008258">
    <property type="entry name" value="Transglycosylase_SLT_dom_1"/>
</dbReference>
<dbReference type="AlphaFoldDB" id="A0A412YAH8"/>
<accession>A0A412YAH8</accession>
<organism evidence="3 4">
    <name type="scientific">Bacteroides fragilis</name>
    <dbReference type="NCBI Taxonomy" id="817"/>
    <lineage>
        <taxon>Bacteria</taxon>
        <taxon>Pseudomonadati</taxon>
        <taxon>Bacteroidota</taxon>
        <taxon>Bacteroidia</taxon>
        <taxon>Bacteroidales</taxon>
        <taxon>Bacteroidaceae</taxon>
        <taxon>Bacteroides</taxon>
    </lineage>
</organism>
<proteinExistence type="inferred from homology"/>
<dbReference type="Pfam" id="PF01464">
    <property type="entry name" value="SLT"/>
    <property type="match status" value="1"/>
</dbReference>
<dbReference type="GO" id="GO:0000270">
    <property type="term" value="P:peptidoglycan metabolic process"/>
    <property type="evidence" value="ECO:0007669"/>
    <property type="project" value="InterPro"/>
</dbReference>
<dbReference type="Gene3D" id="1.10.530.10">
    <property type="match status" value="1"/>
</dbReference>
<evidence type="ECO:0000259" key="2">
    <source>
        <dbReference type="Pfam" id="PF01464"/>
    </source>
</evidence>
<sequence length="347" mass="39634">MNILFGLILLVIFTPPTNKKTVMKHISINYIFTTALALGAGISIPVLVGSTCLSEQHSVQSEVPYCVTPPTVPEQAIFDGDTIDLRRYDRRERMDREMMSFTYMHSTTMLMLKRANRYFPIIEPLLKANGIPDDFKYLMVIESSLNPIARSPAGAAGLWQFMPATAREFGLEVNDNVDERYHIEKATAAACRYFKQAYAKYGDWMAVSAAYNAGQGRISSQLDKQLADHAMDLWLVEETSRYMFRLLAVKEVFGNPQRFGFLLKREHLYPVIPYKEVTINTEISDLSDFAQQQGITYAQLRDANPWLRGSSLKNKTGKKYVIHIPTQEGMNYDPKKTVPYERKWVID</sequence>
<dbReference type="GO" id="GO:0008933">
    <property type="term" value="F:peptidoglycan lytic transglycosylase activity"/>
    <property type="evidence" value="ECO:0007669"/>
    <property type="project" value="InterPro"/>
</dbReference>
<evidence type="ECO:0000256" key="1">
    <source>
        <dbReference type="ARBA" id="ARBA00007734"/>
    </source>
</evidence>
<dbReference type="PANTHER" id="PTHR37423:SF2">
    <property type="entry name" value="MEMBRANE-BOUND LYTIC MUREIN TRANSGLYCOSYLASE C"/>
    <property type="match status" value="1"/>
</dbReference>
<dbReference type="GO" id="GO:0016020">
    <property type="term" value="C:membrane"/>
    <property type="evidence" value="ECO:0007669"/>
    <property type="project" value="InterPro"/>
</dbReference>
<protein>
    <submittedName>
        <fullName evidence="3">Lytic transglycosylase domain-containing protein</fullName>
    </submittedName>
</protein>
<comment type="similarity">
    <text evidence="1">Belongs to the transglycosylase Slt family.</text>
</comment>
<dbReference type="SUPFAM" id="SSF53955">
    <property type="entry name" value="Lysozyme-like"/>
    <property type="match status" value="1"/>
</dbReference>
<name>A0A412YAH8_BACFG</name>
<feature type="domain" description="Transglycosylase SLT" evidence="2">
    <location>
        <begin position="123"/>
        <end position="225"/>
    </location>
</feature>
<dbReference type="InterPro" id="IPR000189">
    <property type="entry name" value="Transglyc_AS"/>
</dbReference>
<dbReference type="CDD" id="cd16894">
    <property type="entry name" value="MltD-like"/>
    <property type="match status" value="1"/>
</dbReference>
<dbReference type="PROSITE" id="PS00922">
    <property type="entry name" value="TRANSGLYCOSYLASE"/>
    <property type="match status" value="1"/>
</dbReference>
<dbReference type="EMBL" id="QRZH01000007">
    <property type="protein sequence ID" value="RGV54449.1"/>
    <property type="molecule type" value="Genomic_DNA"/>
</dbReference>
<evidence type="ECO:0000313" key="4">
    <source>
        <dbReference type="Proteomes" id="UP000286270"/>
    </source>
</evidence>
<dbReference type="Proteomes" id="UP000286270">
    <property type="component" value="Unassembled WGS sequence"/>
</dbReference>
<evidence type="ECO:0000313" key="3">
    <source>
        <dbReference type="EMBL" id="RGV54449.1"/>
    </source>
</evidence>
<dbReference type="InterPro" id="IPR023346">
    <property type="entry name" value="Lysozyme-like_dom_sf"/>
</dbReference>
<dbReference type="PANTHER" id="PTHR37423">
    <property type="entry name" value="SOLUBLE LYTIC MUREIN TRANSGLYCOSYLASE-RELATED"/>
    <property type="match status" value="1"/>
</dbReference>